<dbReference type="InterPro" id="IPR002656">
    <property type="entry name" value="Acyl_transf_3_dom"/>
</dbReference>
<dbReference type="eggNOG" id="COG1835">
    <property type="taxonomic scope" value="Bacteria"/>
</dbReference>
<dbReference type="EMBL" id="CP003244">
    <property type="protein sequence ID" value="AEX52501.1"/>
    <property type="molecule type" value="Genomic_DNA"/>
</dbReference>
<organism evidence="3 4">
    <name type="scientific">Rahnella aquatilis (strain ATCC 33071 / DSM 4594 / JCM 1683 / NBRC 105701 / NCIMB 13365 / CIP 78.65)</name>
    <dbReference type="NCBI Taxonomy" id="745277"/>
    <lineage>
        <taxon>Bacteria</taxon>
        <taxon>Pseudomonadati</taxon>
        <taxon>Pseudomonadota</taxon>
        <taxon>Gammaproteobacteria</taxon>
        <taxon>Enterobacterales</taxon>
        <taxon>Yersiniaceae</taxon>
        <taxon>Rahnella</taxon>
    </lineage>
</organism>
<dbReference type="PANTHER" id="PTHR23028">
    <property type="entry name" value="ACETYLTRANSFERASE"/>
    <property type="match status" value="1"/>
</dbReference>
<dbReference type="KEGG" id="raq:Rahaq2_2652"/>
<dbReference type="PANTHER" id="PTHR23028:SF53">
    <property type="entry name" value="ACYL_TRANSF_3 DOMAIN-CONTAINING PROTEIN"/>
    <property type="match status" value="1"/>
</dbReference>
<proteinExistence type="predicted"/>
<feature type="transmembrane region" description="Helical" evidence="1">
    <location>
        <begin position="43"/>
        <end position="67"/>
    </location>
</feature>
<dbReference type="OrthoDB" id="9767863at2"/>
<keyword evidence="4" id="KW-1185">Reference proteome</keyword>
<evidence type="ECO:0000313" key="4">
    <source>
        <dbReference type="Proteomes" id="UP000009010"/>
    </source>
</evidence>
<dbReference type="PATRIC" id="fig|745277.3.peg.2560"/>
<accession>H2IQX8</accession>
<keyword evidence="1" id="KW-1133">Transmembrane helix</keyword>
<dbReference type="HOGENOM" id="CLU_005679_2_0_6"/>
<feature type="transmembrane region" description="Helical" evidence="1">
    <location>
        <begin position="257"/>
        <end position="277"/>
    </location>
</feature>
<name>H2IQX8_RAHAC</name>
<dbReference type="GO" id="GO:0016020">
    <property type="term" value="C:membrane"/>
    <property type="evidence" value="ECO:0007669"/>
    <property type="project" value="TreeGrafter"/>
</dbReference>
<keyword evidence="3" id="KW-0808">Transferase</keyword>
<feature type="domain" description="Acyltransferase 3" evidence="2">
    <location>
        <begin position="11"/>
        <end position="340"/>
    </location>
</feature>
<dbReference type="Proteomes" id="UP000009010">
    <property type="component" value="Chromosome"/>
</dbReference>
<feature type="transmembrane region" description="Helical" evidence="1">
    <location>
        <begin position="203"/>
        <end position="222"/>
    </location>
</feature>
<feature type="transmembrane region" description="Helical" evidence="1">
    <location>
        <begin position="234"/>
        <end position="251"/>
    </location>
</feature>
<feature type="transmembrane region" description="Helical" evidence="1">
    <location>
        <begin position="143"/>
        <end position="164"/>
    </location>
</feature>
<sequence length="364" mass="42996">MLIENNKNTIYSVQALRGLSALFIMFYHFRWSLNTVSSNLGEILFWWMSISVDLFFIISGFVIAITTKHMESNICNFKSYCNKRIKRIFPAYYGLLIITFSLNFFMTGVIDNIPLKDYVSAFFFMPVDSGNPPFYLSDDGIYGIRWTLNYEIYFYIIIGCFILIKNDWKLIMAYFFVTVSLFPFFMGYDFTFSKKGIDSCFPYLNLVTNPIIYVFLLGYILGVHYERVMKIHKIIRVIFLIMSCFVFYWGVFRLHMIRFDLSSSGWLLGILFYGIVINEGWIKVLIPPWLLYVGESSLSLYLIHTLFNHSFRWILDGTFIHNKFISFGLCCALSIFFAMLSFRFIEKPFYYKKKTMATRDNTRV</sequence>
<feature type="transmembrane region" description="Helical" evidence="1">
    <location>
        <begin position="284"/>
        <end position="304"/>
    </location>
</feature>
<dbReference type="STRING" id="745277.Rahaq2_2652"/>
<keyword evidence="1" id="KW-0812">Transmembrane</keyword>
<dbReference type="Pfam" id="PF01757">
    <property type="entry name" value="Acyl_transf_3"/>
    <property type="match status" value="1"/>
</dbReference>
<dbReference type="RefSeq" id="WP_015697650.1">
    <property type="nucleotide sequence ID" value="NC_016818.1"/>
</dbReference>
<feature type="transmembrane region" description="Helical" evidence="1">
    <location>
        <begin position="324"/>
        <end position="345"/>
    </location>
</feature>
<reference evidence="4" key="2">
    <citation type="submission" date="2012-01" db="EMBL/GenBank/DDBJ databases">
        <title>Complete sequence of chromosome of Rahnella aquatilis CIP 78.65.</title>
        <authorList>
            <person name="Lucas S."/>
            <person name="Han J."/>
            <person name="Lapidus A."/>
            <person name="Cheng J.-F."/>
            <person name="Goodwin L."/>
            <person name="Pitluck S."/>
            <person name="Peters L."/>
            <person name="Ovchinnikova G."/>
            <person name="Held B."/>
            <person name="Detter J.C."/>
            <person name="Han C."/>
            <person name="Tapia R."/>
            <person name="Land M."/>
            <person name="Hauser L."/>
            <person name="Kyrpides N."/>
            <person name="Ivanova N."/>
            <person name="Pagani I."/>
            <person name="Sobecky P."/>
            <person name="Martinez R."/>
            <person name="Woyke T."/>
        </authorList>
    </citation>
    <scope>NUCLEOTIDE SEQUENCE [LARGE SCALE GENOMIC DNA]</scope>
    <source>
        <strain evidence="4">ATCC 33071 / DSM 4594 / JCM 1683 / NBRC 105701 / NCIMB 13365 / CIP 78.65</strain>
    </source>
</reference>
<keyword evidence="1" id="KW-0472">Membrane</keyword>
<keyword evidence="3" id="KW-0012">Acyltransferase</keyword>
<feature type="transmembrane region" description="Helical" evidence="1">
    <location>
        <begin position="12"/>
        <end position="31"/>
    </location>
</feature>
<dbReference type="InterPro" id="IPR050879">
    <property type="entry name" value="Acyltransferase_3"/>
</dbReference>
<dbReference type="GO" id="GO:0016747">
    <property type="term" value="F:acyltransferase activity, transferring groups other than amino-acyl groups"/>
    <property type="evidence" value="ECO:0007669"/>
    <property type="project" value="InterPro"/>
</dbReference>
<dbReference type="AlphaFoldDB" id="H2IQX8"/>
<evidence type="ECO:0000313" key="3">
    <source>
        <dbReference type="EMBL" id="AEX52501.1"/>
    </source>
</evidence>
<evidence type="ECO:0000256" key="1">
    <source>
        <dbReference type="SAM" id="Phobius"/>
    </source>
</evidence>
<gene>
    <name evidence="3" type="ordered locus">Rahaq2_2652</name>
</gene>
<evidence type="ECO:0000259" key="2">
    <source>
        <dbReference type="Pfam" id="PF01757"/>
    </source>
</evidence>
<protein>
    <submittedName>
        <fullName evidence="3">Putative acyltransferase</fullName>
    </submittedName>
</protein>
<reference evidence="3 4" key="1">
    <citation type="journal article" date="2012" name="J. Bacteriol.">
        <title>Complete Genome Sequence of Rahnella aquatilis CIP 78.65.</title>
        <authorList>
            <person name="Martinez R.J."/>
            <person name="Bruce D."/>
            <person name="Detter C."/>
            <person name="Goodwin L.A."/>
            <person name="Han J."/>
            <person name="Han C.S."/>
            <person name="Held B."/>
            <person name="Land M.L."/>
            <person name="Mikhailova N."/>
            <person name="Nolan M."/>
            <person name="Pennacchio L."/>
            <person name="Pitluck S."/>
            <person name="Tapia R."/>
            <person name="Woyke T."/>
            <person name="Sobecky P.A."/>
        </authorList>
    </citation>
    <scope>NUCLEOTIDE SEQUENCE [LARGE SCALE GENOMIC DNA]</scope>
    <source>
        <strain evidence="4">ATCC 33071 / DSM 4594 / JCM 1683 / NBRC 105701 / NCIMB 13365 / CIP 78.65</strain>
    </source>
</reference>
<feature type="transmembrane region" description="Helical" evidence="1">
    <location>
        <begin position="88"/>
        <end position="110"/>
    </location>
</feature>
<dbReference type="GO" id="GO:0000271">
    <property type="term" value="P:polysaccharide biosynthetic process"/>
    <property type="evidence" value="ECO:0007669"/>
    <property type="project" value="TreeGrafter"/>
</dbReference>
<feature type="transmembrane region" description="Helical" evidence="1">
    <location>
        <begin position="171"/>
        <end position="191"/>
    </location>
</feature>